<evidence type="ECO:0000259" key="3">
    <source>
        <dbReference type="Pfam" id="PF02230"/>
    </source>
</evidence>
<protein>
    <submittedName>
        <fullName evidence="4">Alpha/beta hydrolase</fullName>
    </submittedName>
</protein>
<dbReference type="PANTHER" id="PTHR10655:SF17">
    <property type="entry name" value="LYSOPHOSPHOLIPASE-LIKE PROTEIN 1"/>
    <property type="match status" value="1"/>
</dbReference>
<comment type="caution">
    <text evidence="4">The sequence shown here is derived from an EMBL/GenBank/DDBJ whole genome shotgun (WGS) entry which is preliminary data.</text>
</comment>
<feature type="domain" description="Phospholipase/carboxylesterase/thioesterase" evidence="3">
    <location>
        <begin position="12"/>
        <end position="206"/>
    </location>
</feature>
<dbReference type="PANTHER" id="PTHR10655">
    <property type="entry name" value="LYSOPHOSPHOLIPASE-RELATED"/>
    <property type="match status" value="1"/>
</dbReference>
<comment type="similarity">
    <text evidence="1">Belongs to the AB hydrolase superfamily. AB hydrolase 2 family.</text>
</comment>
<sequence length="212" mass="22452">MTTTHEWPHLFSAGAPGTPVLLLLHGTGGTEQDLLPLAERLAPGAGYLAPRGPVQEHGMNRWFRRFGEGLFDVDDVVLRAGELAGFVEWARTHYGIADRPLVAVGFSNGANIALGAVLLHPDTVPTAVAFSGMYPLDGRSIEADLSGSSIALFNGKADPMAPIDSVVRVGSILESRGAEVSRYVREGGHGIHPTEVDGAAAWIASHTRKVTQ</sequence>
<evidence type="ECO:0000256" key="1">
    <source>
        <dbReference type="ARBA" id="ARBA00006499"/>
    </source>
</evidence>
<accession>A0A3A5M283</accession>
<keyword evidence="2 4" id="KW-0378">Hydrolase</keyword>
<keyword evidence="5" id="KW-1185">Reference proteome</keyword>
<dbReference type="OrthoDB" id="9780848at2"/>
<dbReference type="Proteomes" id="UP000272560">
    <property type="component" value="Unassembled WGS sequence"/>
</dbReference>
<dbReference type="Gene3D" id="3.40.50.1820">
    <property type="entry name" value="alpha/beta hydrolase"/>
    <property type="match status" value="1"/>
</dbReference>
<dbReference type="InterPro" id="IPR029058">
    <property type="entry name" value="AB_hydrolase_fold"/>
</dbReference>
<evidence type="ECO:0000313" key="4">
    <source>
        <dbReference type="EMBL" id="RJT80141.1"/>
    </source>
</evidence>
<evidence type="ECO:0000313" key="5">
    <source>
        <dbReference type="Proteomes" id="UP000272560"/>
    </source>
</evidence>
<organism evidence="4 5">
    <name type="scientific">Arthrobacter cheniae</name>
    <dbReference type="NCBI Taxonomy" id="1258888"/>
    <lineage>
        <taxon>Bacteria</taxon>
        <taxon>Bacillati</taxon>
        <taxon>Actinomycetota</taxon>
        <taxon>Actinomycetes</taxon>
        <taxon>Micrococcales</taxon>
        <taxon>Micrococcaceae</taxon>
        <taxon>Arthrobacter</taxon>
    </lineage>
</organism>
<dbReference type="AlphaFoldDB" id="A0A3A5M283"/>
<dbReference type="InterPro" id="IPR050565">
    <property type="entry name" value="LYPA1-2/EST-like"/>
</dbReference>
<dbReference type="GO" id="GO:0016787">
    <property type="term" value="F:hydrolase activity"/>
    <property type="evidence" value="ECO:0007669"/>
    <property type="project" value="UniProtKB-KW"/>
</dbReference>
<evidence type="ECO:0000256" key="2">
    <source>
        <dbReference type="ARBA" id="ARBA00022801"/>
    </source>
</evidence>
<gene>
    <name evidence="4" type="ORF">D6T63_09755</name>
</gene>
<reference evidence="4 5" key="1">
    <citation type="submission" date="2018-09" db="EMBL/GenBank/DDBJ databases">
        <title>Novel species of Arthrobacter.</title>
        <authorList>
            <person name="Liu Q."/>
            <person name="Xin Y.-H."/>
        </authorList>
    </citation>
    <scope>NUCLEOTIDE SEQUENCE [LARGE SCALE GENOMIC DNA]</scope>
    <source>
        <strain evidence="4 5">Hz2</strain>
    </source>
</reference>
<dbReference type="EMBL" id="QZVT01000004">
    <property type="protein sequence ID" value="RJT80141.1"/>
    <property type="molecule type" value="Genomic_DNA"/>
</dbReference>
<dbReference type="Pfam" id="PF02230">
    <property type="entry name" value="Abhydrolase_2"/>
    <property type="match status" value="1"/>
</dbReference>
<name>A0A3A5M283_9MICC</name>
<dbReference type="InterPro" id="IPR003140">
    <property type="entry name" value="PLipase/COase/thioEstase"/>
</dbReference>
<dbReference type="SUPFAM" id="SSF53474">
    <property type="entry name" value="alpha/beta-Hydrolases"/>
    <property type="match status" value="1"/>
</dbReference>
<dbReference type="RefSeq" id="WP_120148832.1">
    <property type="nucleotide sequence ID" value="NZ_QZVT01000004.1"/>
</dbReference>
<proteinExistence type="inferred from homology"/>